<keyword evidence="2" id="KW-1185">Reference proteome</keyword>
<dbReference type="EMBL" id="AUPC02000226">
    <property type="protein sequence ID" value="POG65002.1"/>
    <property type="molecule type" value="Genomic_DNA"/>
</dbReference>
<dbReference type="AlphaFoldDB" id="A0A2P4PHZ3"/>
<comment type="caution">
    <text evidence="1">The sequence shown here is derived from an EMBL/GenBank/DDBJ whole genome shotgun (WGS) entry which is preliminary data.</text>
</comment>
<reference evidence="1 2" key="2">
    <citation type="journal article" date="2018" name="New Phytol.">
        <title>High intraspecific genome diversity in the model arbuscular mycorrhizal symbiont Rhizophagus irregularis.</title>
        <authorList>
            <person name="Chen E.C.H."/>
            <person name="Morin E."/>
            <person name="Beaudet D."/>
            <person name="Noel J."/>
            <person name="Yildirir G."/>
            <person name="Ndikumana S."/>
            <person name="Charron P."/>
            <person name="St-Onge C."/>
            <person name="Giorgi J."/>
            <person name="Kruger M."/>
            <person name="Marton T."/>
            <person name="Ropars J."/>
            <person name="Grigoriev I.V."/>
            <person name="Hainaut M."/>
            <person name="Henrissat B."/>
            <person name="Roux C."/>
            <person name="Martin F."/>
            <person name="Corradi N."/>
        </authorList>
    </citation>
    <scope>NUCLEOTIDE SEQUENCE [LARGE SCALE GENOMIC DNA]</scope>
    <source>
        <strain evidence="1 2">DAOM 197198</strain>
    </source>
</reference>
<sequence length="116" mass="13439">MSCREIVCRELLYANTILQQRCALEHWKLLETSNSSKFQSSNTIDIICKDNMNKKLLEYWKGLELEGLEDINRFLSAIPPPNIHSVQVYVSNTLLLLILSSKINNTAEKIFHLQYP</sequence>
<gene>
    <name evidence="1" type="ORF">GLOIN_2v1782277</name>
</gene>
<evidence type="ECO:0000313" key="1">
    <source>
        <dbReference type="EMBL" id="POG65002.1"/>
    </source>
</evidence>
<reference evidence="1 2" key="1">
    <citation type="journal article" date="2013" name="Proc. Natl. Acad. Sci. U.S.A.">
        <title>Genome of an arbuscular mycorrhizal fungus provides insight into the oldest plant symbiosis.</title>
        <authorList>
            <person name="Tisserant E."/>
            <person name="Malbreil M."/>
            <person name="Kuo A."/>
            <person name="Kohler A."/>
            <person name="Symeonidi A."/>
            <person name="Balestrini R."/>
            <person name="Charron P."/>
            <person name="Duensing N."/>
            <person name="Frei Dit Frey N."/>
            <person name="Gianinazzi-Pearson V."/>
            <person name="Gilbert L.B."/>
            <person name="Handa Y."/>
            <person name="Herr J.R."/>
            <person name="Hijri M."/>
            <person name="Koul R."/>
            <person name="Kawaguchi M."/>
            <person name="Krajinski F."/>
            <person name="Lammers P.J."/>
            <person name="Masclaux F.G."/>
            <person name="Murat C."/>
            <person name="Morin E."/>
            <person name="Ndikumana S."/>
            <person name="Pagni M."/>
            <person name="Petitpierre D."/>
            <person name="Requena N."/>
            <person name="Rosikiewicz P."/>
            <person name="Riley R."/>
            <person name="Saito K."/>
            <person name="San Clemente H."/>
            <person name="Shapiro H."/>
            <person name="van Tuinen D."/>
            <person name="Becard G."/>
            <person name="Bonfante P."/>
            <person name="Paszkowski U."/>
            <person name="Shachar-Hill Y.Y."/>
            <person name="Tuskan G.A."/>
            <person name="Young P.W."/>
            <person name="Sanders I.R."/>
            <person name="Henrissat B."/>
            <person name="Rensing S.A."/>
            <person name="Grigoriev I.V."/>
            <person name="Corradi N."/>
            <person name="Roux C."/>
            <person name="Martin F."/>
        </authorList>
    </citation>
    <scope>NUCLEOTIDE SEQUENCE [LARGE SCALE GENOMIC DNA]</scope>
    <source>
        <strain evidence="1 2">DAOM 197198</strain>
    </source>
</reference>
<name>A0A2P4PHZ3_RHIID</name>
<organism evidence="1 2">
    <name type="scientific">Rhizophagus irregularis (strain DAOM 181602 / DAOM 197198 / MUCL 43194)</name>
    <name type="common">Arbuscular mycorrhizal fungus</name>
    <name type="synonym">Glomus intraradices</name>
    <dbReference type="NCBI Taxonomy" id="747089"/>
    <lineage>
        <taxon>Eukaryota</taxon>
        <taxon>Fungi</taxon>
        <taxon>Fungi incertae sedis</taxon>
        <taxon>Mucoromycota</taxon>
        <taxon>Glomeromycotina</taxon>
        <taxon>Glomeromycetes</taxon>
        <taxon>Glomerales</taxon>
        <taxon>Glomeraceae</taxon>
        <taxon>Rhizophagus</taxon>
    </lineage>
</organism>
<proteinExistence type="predicted"/>
<evidence type="ECO:0000313" key="2">
    <source>
        <dbReference type="Proteomes" id="UP000018888"/>
    </source>
</evidence>
<protein>
    <submittedName>
        <fullName evidence="1">Uncharacterized protein</fullName>
    </submittedName>
</protein>
<dbReference type="Proteomes" id="UP000018888">
    <property type="component" value="Unassembled WGS sequence"/>
</dbReference>
<accession>A0A2P4PHZ3</accession>